<name>A0ABP7IBX2_9ACTN</name>
<dbReference type="Pfam" id="PF16170">
    <property type="entry name" value="DUF4873"/>
    <property type="match status" value="1"/>
</dbReference>
<accession>A0ABP7IBX2</accession>
<evidence type="ECO:0000259" key="1">
    <source>
        <dbReference type="Pfam" id="PF16170"/>
    </source>
</evidence>
<keyword evidence="3" id="KW-1185">Reference proteome</keyword>
<evidence type="ECO:0000313" key="3">
    <source>
        <dbReference type="Proteomes" id="UP001501821"/>
    </source>
</evidence>
<reference evidence="3" key="1">
    <citation type="journal article" date="2019" name="Int. J. Syst. Evol. Microbiol.">
        <title>The Global Catalogue of Microorganisms (GCM) 10K type strain sequencing project: providing services to taxonomists for standard genome sequencing and annotation.</title>
        <authorList>
            <consortium name="The Broad Institute Genomics Platform"/>
            <consortium name="The Broad Institute Genome Sequencing Center for Infectious Disease"/>
            <person name="Wu L."/>
            <person name="Ma J."/>
        </authorList>
    </citation>
    <scope>NUCLEOTIDE SEQUENCE [LARGE SCALE GENOMIC DNA]</scope>
    <source>
        <strain evidence="3">JCM 16953</strain>
    </source>
</reference>
<evidence type="ECO:0000313" key="2">
    <source>
        <dbReference type="EMBL" id="GAA3814545.1"/>
    </source>
</evidence>
<dbReference type="EMBL" id="BAABAH010000004">
    <property type="protein sequence ID" value="GAA3814545.1"/>
    <property type="molecule type" value="Genomic_DNA"/>
</dbReference>
<dbReference type="Proteomes" id="UP001501821">
    <property type="component" value="Unassembled WGS sequence"/>
</dbReference>
<sequence>MAWLPPEEESGYAGPARLVLGGDQLDVTVRLAGHLEPLDGRFHWYGRIERTADVVALKDGGAVTGELAIGDRGPAAVRLAEYDAWGHVLVTGVGAPPYPLEPVEVSVPAMR</sequence>
<proteinExistence type="predicted"/>
<dbReference type="RefSeq" id="WP_344774093.1">
    <property type="nucleotide sequence ID" value="NZ_BAABAH010000004.1"/>
</dbReference>
<feature type="domain" description="DUF4873" evidence="1">
    <location>
        <begin position="10"/>
        <end position="99"/>
    </location>
</feature>
<comment type="caution">
    <text evidence="2">The sequence shown here is derived from an EMBL/GenBank/DDBJ whole genome shotgun (WGS) entry which is preliminary data.</text>
</comment>
<dbReference type="InterPro" id="IPR032371">
    <property type="entry name" value="DUF4873"/>
</dbReference>
<gene>
    <name evidence="2" type="ORF">GCM10022242_15890</name>
</gene>
<protein>
    <submittedName>
        <fullName evidence="2">DUF4873 domain-containing protein</fullName>
    </submittedName>
</protein>
<organism evidence="2 3">
    <name type="scientific">Nocardioides panacisoli</name>
    <dbReference type="NCBI Taxonomy" id="627624"/>
    <lineage>
        <taxon>Bacteria</taxon>
        <taxon>Bacillati</taxon>
        <taxon>Actinomycetota</taxon>
        <taxon>Actinomycetes</taxon>
        <taxon>Propionibacteriales</taxon>
        <taxon>Nocardioidaceae</taxon>
        <taxon>Nocardioides</taxon>
    </lineage>
</organism>